<gene>
    <name evidence="2" type="ORF">NL53_07695</name>
</gene>
<protein>
    <submittedName>
        <fullName evidence="2">Glyoxalase</fullName>
    </submittedName>
</protein>
<comment type="caution">
    <text evidence="2">The sequence shown here is derived from an EMBL/GenBank/DDBJ whole genome shotgun (WGS) entry which is preliminary data.</text>
</comment>
<dbReference type="InterPro" id="IPR051332">
    <property type="entry name" value="Fosfomycin_Res_Enzymes"/>
</dbReference>
<dbReference type="InterPro" id="IPR004360">
    <property type="entry name" value="Glyas_Fos-R_dOase_dom"/>
</dbReference>
<dbReference type="InterPro" id="IPR029068">
    <property type="entry name" value="Glyas_Bleomycin-R_OHBP_Dase"/>
</dbReference>
<evidence type="ECO:0000313" key="3">
    <source>
        <dbReference type="Proteomes" id="UP000030520"/>
    </source>
</evidence>
<dbReference type="Pfam" id="PF00903">
    <property type="entry name" value="Glyoxalase"/>
    <property type="match status" value="1"/>
</dbReference>
<dbReference type="Gene3D" id="3.10.180.10">
    <property type="entry name" value="2,3-Dihydroxybiphenyl 1,2-Dioxygenase, domain 1"/>
    <property type="match status" value="1"/>
</dbReference>
<dbReference type="RefSeq" id="WP_038134400.1">
    <property type="nucleotide sequence ID" value="NZ_JRWM01000006.1"/>
</dbReference>
<dbReference type="EMBL" id="JRWM01000006">
    <property type="protein sequence ID" value="KHA61505.1"/>
    <property type="molecule type" value="Genomic_DNA"/>
</dbReference>
<dbReference type="PANTHER" id="PTHR36113:SF1">
    <property type="entry name" value="GLYOXALASE_BLEOMYCIN RESISTANCE PROTEIN_DIOXYGENASE"/>
    <property type="match status" value="1"/>
</dbReference>
<evidence type="ECO:0000313" key="2">
    <source>
        <dbReference type="EMBL" id="KHA61505.1"/>
    </source>
</evidence>
<accession>A0ABR4YDX6</accession>
<dbReference type="PANTHER" id="PTHR36113">
    <property type="entry name" value="LYASE, PUTATIVE-RELATED-RELATED"/>
    <property type="match status" value="1"/>
</dbReference>
<dbReference type="SUPFAM" id="SSF54593">
    <property type="entry name" value="Glyoxalase/Bleomycin resistance protein/Dihydroxybiphenyl dioxygenase"/>
    <property type="match status" value="1"/>
</dbReference>
<name>A0ABR4YDX6_9VIBR</name>
<keyword evidence="3" id="KW-1185">Reference proteome</keyword>
<reference evidence="2 3" key="1">
    <citation type="submission" date="2014-10" db="EMBL/GenBank/DDBJ databases">
        <title>Genome sequencing of Vibrio variabilis T01.</title>
        <authorList>
            <person name="Chan K.-G."/>
            <person name="Mohamad N.I."/>
        </authorList>
    </citation>
    <scope>NUCLEOTIDE SEQUENCE [LARGE SCALE GENOMIC DNA]</scope>
    <source>
        <strain evidence="2 3">T01</strain>
    </source>
</reference>
<evidence type="ECO:0000259" key="1">
    <source>
        <dbReference type="PROSITE" id="PS51819"/>
    </source>
</evidence>
<dbReference type="Proteomes" id="UP000030520">
    <property type="component" value="Unassembled WGS sequence"/>
</dbReference>
<proteinExistence type="predicted"/>
<feature type="domain" description="VOC" evidence="1">
    <location>
        <begin position="2"/>
        <end position="129"/>
    </location>
</feature>
<dbReference type="InterPro" id="IPR037523">
    <property type="entry name" value="VOC_core"/>
</dbReference>
<sequence>MKIEHVAIWTEQLEVLRAFYIKYFNAKSSDKYVNHNKQFSSYFLTFSEGARLELMAMPSIPESKDDIYQQFRGLIHIAISVGSTALVDEMTARLVDDGYERIDGPRTTGDGYYESCVLDPDGNRIEITV</sequence>
<organism evidence="2 3">
    <name type="scientific">Vibrio variabilis</name>
    <dbReference type="NCBI Taxonomy" id="990271"/>
    <lineage>
        <taxon>Bacteria</taxon>
        <taxon>Pseudomonadati</taxon>
        <taxon>Pseudomonadota</taxon>
        <taxon>Gammaproteobacteria</taxon>
        <taxon>Vibrionales</taxon>
        <taxon>Vibrionaceae</taxon>
        <taxon>Vibrio</taxon>
    </lineage>
</organism>
<dbReference type="PROSITE" id="PS51819">
    <property type="entry name" value="VOC"/>
    <property type="match status" value="1"/>
</dbReference>